<keyword evidence="3" id="KW-1133">Transmembrane helix</keyword>
<organism evidence="6 7">
    <name type="scientific">Paramecium tetraurelia</name>
    <dbReference type="NCBI Taxonomy" id="5888"/>
    <lineage>
        <taxon>Eukaryota</taxon>
        <taxon>Sar</taxon>
        <taxon>Alveolata</taxon>
        <taxon>Ciliophora</taxon>
        <taxon>Intramacronucleata</taxon>
        <taxon>Oligohymenophorea</taxon>
        <taxon>Peniculida</taxon>
        <taxon>Parameciidae</taxon>
        <taxon>Paramecium</taxon>
    </lineage>
</organism>
<feature type="modified residue" description="4-aspartylphosphate" evidence="2">
    <location>
        <position position="806"/>
    </location>
</feature>
<feature type="domain" description="Histidine kinase" evidence="4">
    <location>
        <begin position="368"/>
        <end position="593"/>
    </location>
</feature>
<feature type="domain" description="Response regulatory" evidence="5">
    <location>
        <begin position="749"/>
        <end position="876"/>
    </location>
</feature>
<reference evidence="6 7" key="1">
    <citation type="journal article" date="2006" name="Nature">
        <title>Global trends of whole-genome duplications revealed by the ciliate Paramecium tetraurelia.</title>
        <authorList>
            <consortium name="Genoscope"/>
            <person name="Aury J.-M."/>
            <person name="Jaillon O."/>
            <person name="Duret L."/>
            <person name="Noel B."/>
            <person name="Jubin C."/>
            <person name="Porcel B.M."/>
            <person name="Segurens B."/>
            <person name="Daubin V."/>
            <person name="Anthouard V."/>
            <person name="Aiach N."/>
            <person name="Arnaiz O."/>
            <person name="Billaut A."/>
            <person name="Beisson J."/>
            <person name="Blanc I."/>
            <person name="Bouhouche K."/>
            <person name="Camara F."/>
            <person name="Duharcourt S."/>
            <person name="Guigo R."/>
            <person name="Gogendeau D."/>
            <person name="Katinka M."/>
            <person name="Keller A.-M."/>
            <person name="Kissmehl R."/>
            <person name="Klotz C."/>
            <person name="Koll F."/>
            <person name="Le Moue A."/>
            <person name="Lepere C."/>
            <person name="Malinsky S."/>
            <person name="Nowacki M."/>
            <person name="Nowak J.K."/>
            <person name="Plattner H."/>
            <person name="Poulain J."/>
            <person name="Ruiz F."/>
            <person name="Serrano V."/>
            <person name="Zagulski M."/>
            <person name="Dessen P."/>
            <person name="Betermier M."/>
            <person name="Weissenbach J."/>
            <person name="Scarpelli C."/>
            <person name="Schachter V."/>
            <person name="Sperling L."/>
            <person name="Meyer E."/>
            <person name="Cohen J."/>
            <person name="Wincker P."/>
        </authorList>
    </citation>
    <scope>NUCLEOTIDE SEQUENCE [LARGE SCALE GENOMIC DNA]</scope>
    <source>
        <strain evidence="6 7">Stock d4-2</strain>
    </source>
</reference>
<evidence type="ECO:0000256" key="1">
    <source>
        <dbReference type="ARBA" id="ARBA00022553"/>
    </source>
</evidence>
<dbReference type="OMA" id="RMQQRND"/>
<dbReference type="EMBL" id="CT868015">
    <property type="protein sequence ID" value="CAK61672.1"/>
    <property type="molecule type" value="Genomic_DNA"/>
</dbReference>
<gene>
    <name evidence="6" type="ORF">GSPATT00031904001</name>
</gene>
<name>A0BT05_PARTE</name>
<dbReference type="CDD" id="cd17546">
    <property type="entry name" value="REC_hyHK_CKI1_RcsC-like"/>
    <property type="match status" value="1"/>
</dbReference>
<dbReference type="Gene3D" id="3.30.565.10">
    <property type="entry name" value="Histidine kinase-like ATPase, C-terminal domain"/>
    <property type="match status" value="1"/>
</dbReference>
<dbReference type="GeneID" id="5014854"/>
<dbReference type="Gene3D" id="1.10.287.130">
    <property type="match status" value="1"/>
</dbReference>
<evidence type="ECO:0000313" key="6">
    <source>
        <dbReference type="EMBL" id="CAK61672.1"/>
    </source>
</evidence>
<dbReference type="InterPro" id="IPR003661">
    <property type="entry name" value="HisK_dim/P_dom"/>
</dbReference>
<dbReference type="PANTHER" id="PTHR43719">
    <property type="entry name" value="TWO-COMPONENT HISTIDINE KINASE"/>
    <property type="match status" value="1"/>
</dbReference>
<evidence type="ECO:0000259" key="5">
    <source>
        <dbReference type="PROSITE" id="PS50110"/>
    </source>
</evidence>
<dbReference type="Pfam" id="PF02518">
    <property type="entry name" value="HATPase_c"/>
    <property type="match status" value="1"/>
</dbReference>
<dbReference type="HOGENOM" id="CLU_014904_0_0_1"/>
<dbReference type="SUPFAM" id="SSF52172">
    <property type="entry name" value="CheY-like"/>
    <property type="match status" value="1"/>
</dbReference>
<dbReference type="SMART" id="SM00388">
    <property type="entry name" value="HisKA"/>
    <property type="match status" value="1"/>
</dbReference>
<dbReference type="PANTHER" id="PTHR43719:SF28">
    <property type="entry name" value="PEROXIDE STRESS-ACTIVATED HISTIDINE KINASE MAK1-RELATED"/>
    <property type="match status" value="1"/>
</dbReference>
<keyword evidence="7" id="KW-1185">Reference proteome</keyword>
<dbReference type="OrthoDB" id="60033at2759"/>
<protein>
    <recommendedName>
        <fullName evidence="8">Response regulatory domain-containing protein</fullName>
    </recommendedName>
</protein>
<dbReference type="PROSITE" id="PS50110">
    <property type="entry name" value="RESPONSE_REGULATORY"/>
    <property type="match status" value="1"/>
</dbReference>
<dbReference type="SUPFAM" id="SSF55874">
    <property type="entry name" value="ATPase domain of HSP90 chaperone/DNA topoisomerase II/histidine kinase"/>
    <property type="match status" value="1"/>
</dbReference>
<evidence type="ECO:0000259" key="4">
    <source>
        <dbReference type="PROSITE" id="PS50109"/>
    </source>
</evidence>
<keyword evidence="3" id="KW-0472">Membrane</keyword>
<evidence type="ECO:0000256" key="3">
    <source>
        <dbReference type="SAM" id="Phobius"/>
    </source>
</evidence>
<dbReference type="InterPro" id="IPR011006">
    <property type="entry name" value="CheY-like_superfamily"/>
</dbReference>
<sequence>MKINNKEFWYYFKCLIDIALSAIIYGYSKDSFIVTINTVTIQLLGIILSPCIKKKFGGKKRKYIQIVMQLAQLAQIFYCCFYFTEILRYGYLLIKFYEKQLIDNLQKQLSYIFLIALNALQLFLMISSNEQGVTYFTVGYATMLIFKEKHQNLKKQEKNKFKELEKTDIKPTQYQTRQSLLINRINESVSLKWMNKLQTFPVGIVIVKKQNLEILFENDQLLQIFEAENDIGKFILENLDCTIIQKKNTYFQHQTSIVLDKNGVLQASGTLNLPQQKMQNKTFTIKQILNLLNIGHLEKFKTRDDQLELSATLCKGNEAFFEERNLLFKISSAQDENEFLIIIQDITLQTNFKKIETKEQFIVKMIDSFSHELRTPLNSAELFLQALSQTNSLPVQLKESFIDPAKNSLRLQAYIIRDIIDFTQFNQKMIKYEFSDFNFVDIIQEINDLFKLIFQHKKIGLHVNAQRSIPTVIKSDYYRIMQILVNILSNSVKFSSKGQVEVVIQGFDGYVLFSIQDQGQGIEPQLLTKIQQTLQDFALNRSLSQQHEWQGLGLLVSQMNLITLAPQNKSHLQITSKGLNQGVEVKFRIKTQSQIFTQQLPQHKTYKRGSLQTPNTVPDLSEGLQGIQIQSTQLGLLIITNAEYKNTSVKNIPVKELPSVAEYYGKPSSNQMVGLQNQVETDLQIQDTDRYGLTHQLIQIQQNFNPKFMTTKQRQNSLASRMQQRNDDQSQLQTNFSKVKFKFKCSCQRALSVDDDSFNQKALEMILGQMGFEIQLAYNGQQAIEIVKNAKKCCENCQLYAFILMDCQMPILDGWQTTKRLRNMMSGNIIPSIPIIGLTAFNGQYEIEKCYESGMQTVLTKPLNIDDFKQTLIRIYRFVL</sequence>
<dbReference type="AlphaFoldDB" id="A0BT05"/>
<dbReference type="Pfam" id="PF00512">
    <property type="entry name" value="HisKA"/>
    <property type="match status" value="1"/>
</dbReference>
<dbReference type="SUPFAM" id="SSF47384">
    <property type="entry name" value="Homodimeric domain of signal transducing histidine kinase"/>
    <property type="match status" value="1"/>
</dbReference>
<dbReference type="Gene3D" id="3.40.50.2300">
    <property type="match status" value="1"/>
</dbReference>
<dbReference type="SMART" id="SM00448">
    <property type="entry name" value="REC"/>
    <property type="match status" value="1"/>
</dbReference>
<dbReference type="RefSeq" id="XP_001429070.1">
    <property type="nucleotide sequence ID" value="XM_001429033.1"/>
</dbReference>
<dbReference type="InParanoid" id="A0BT05"/>
<dbReference type="eggNOG" id="KOG0519">
    <property type="taxonomic scope" value="Eukaryota"/>
</dbReference>
<dbReference type="InterPro" id="IPR050956">
    <property type="entry name" value="2C_system_His_kinase"/>
</dbReference>
<evidence type="ECO:0000256" key="2">
    <source>
        <dbReference type="PROSITE-ProRule" id="PRU00169"/>
    </source>
</evidence>
<feature type="transmembrane region" description="Helical" evidence="3">
    <location>
        <begin position="9"/>
        <end position="27"/>
    </location>
</feature>
<accession>A0BT05</accession>
<keyword evidence="1 2" id="KW-0597">Phosphoprotein</keyword>
<dbReference type="Pfam" id="PF00072">
    <property type="entry name" value="Response_reg"/>
    <property type="match status" value="1"/>
</dbReference>
<dbReference type="InterPro" id="IPR001789">
    <property type="entry name" value="Sig_transdc_resp-reg_receiver"/>
</dbReference>
<dbReference type="STRING" id="5888.A0BT05"/>
<evidence type="ECO:0008006" key="8">
    <source>
        <dbReference type="Google" id="ProtNLM"/>
    </source>
</evidence>
<dbReference type="GO" id="GO:0000155">
    <property type="term" value="F:phosphorelay sensor kinase activity"/>
    <property type="evidence" value="ECO:0007669"/>
    <property type="project" value="InterPro"/>
</dbReference>
<dbReference type="InterPro" id="IPR036890">
    <property type="entry name" value="HATPase_C_sf"/>
</dbReference>
<dbReference type="CDD" id="cd00082">
    <property type="entry name" value="HisKA"/>
    <property type="match status" value="1"/>
</dbReference>
<dbReference type="InterPro" id="IPR036097">
    <property type="entry name" value="HisK_dim/P_sf"/>
</dbReference>
<keyword evidence="3" id="KW-0812">Transmembrane</keyword>
<dbReference type="InterPro" id="IPR003594">
    <property type="entry name" value="HATPase_dom"/>
</dbReference>
<proteinExistence type="predicted"/>
<dbReference type="KEGG" id="ptm:GSPATT00031904001"/>
<evidence type="ECO:0000313" key="7">
    <source>
        <dbReference type="Proteomes" id="UP000000600"/>
    </source>
</evidence>
<feature type="transmembrane region" description="Helical" evidence="3">
    <location>
        <begin position="33"/>
        <end position="52"/>
    </location>
</feature>
<dbReference type="SMART" id="SM00387">
    <property type="entry name" value="HATPase_c"/>
    <property type="match status" value="1"/>
</dbReference>
<dbReference type="InterPro" id="IPR005467">
    <property type="entry name" value="His_kinase_dom"/>
</dbReference>
<dbReference type="Proteomes" id="UP000000600">
    <property type="component" value="Unassembled WGS sequence"/>
</dbReference>
<dbReference type="PROSITE" id="PS50109">
    <property type="entry name" value="HIS_KIN"/>
    <property type="match status" value="1"/>
</dbReference>